<dbReference type="PANTHER" id="PTHR30509">
    <property type="entry name" value="P-HYDROXYBENZOIC ACID EFFLUX PUMP SUBUNIT-RELATED"/>
    <property type="match status" value="1"/>
</dbReference>
<dbReference type="EMBL" id="CP061379">
    <property type="protein sequence ID" value="QPF88668.1"/>
    <property type="molecule type" value="Genomic_DNA"/>
</dbReference>
<feature type="transmembrane region" description="Helical" evidence="7">
    <location>
        <begin position="148"/>
        <end position="169"/>
    </location>
</feature>
<organism evidence="8 9">
    <name type="scientific">Bradyrhizobium commune</name>
    <dbReference type="NCBI Taxonomy" id="83627"/>
    <lineage>
        <taxon>Bacteria</taxon>
        <taxon>Pseudomonadati</taxon>
        <taxon>Pseudomonadota</taxon>
        <taxon>Alphaproteobacteria</taxon>
        <taxon>Hyphomicrobiales</taxon>
        <taxon>Nitrobacteraceae</taxon>
        <taxon>Bradyrhizobium</taxon>
    </lineage>
</organism>
<feature type="transmembrane region" description="Helical" evidence="7">
    <location>
        <begin position="20"/>
        <end position="40"/>
    </location>
</feature>
<evidence type="ECO:0000313" key="9">
    <source>
        <dbReference type="Proteomes" id="UP000594621"/>
    </source>
</evidence>
<keyword evidence="9" id="KW-1185">Reference proteome</keyword>
<dbReference type="GO" id="GO:0022857">
    <property type="term" value="F:transmembrane transporter activity"/>
    <property type="evidence" value="ECO:0007669"/>
    <property type="project" value="InterPro"/>
</dbReference>
<dbReference type="PANTHER" id="PTHR30509:SF9">
    <property type="entry name" value="MULTIDRUG RESISTANCE PROTEIN MDTO"/>
    <property type="match status" value="1"/>
</dbReference>
<dbReference type="GO" id="GO:0005886">
    <property type="term" value="C:plasma membrane"/>
    <property type="evidence" value="ECO:0007669"/>
    <property type="project" value="UniProtKB-SubCell"/>
</dbReference>
<keyword evidence="5 7" id="KW-1133">Transmembrane helix</keyword>
<feature type="transmembrane region" description="Helical" evidence="7">
    <location>
        <begin position="118"/>
        <end position="136"/>
    </location>
</feature>
<proteinExistence type="predicted"/>
<accession>A0A7S9D048</accession>
<feature type="transmembrane region" description="Helical" evidence="7">
    <location>
        <begin position="69"/>
        <end position="88"/>
    </location>
</feature>
<dbReference type="Proteomes" id="UP000594621">
    <property type="component" value="Chromosome"/>
</dbReference>
<evidence type="ECO:0000256" key="6">
    <source>
        <dbReference type="ARBA" id="ARBA00023136"/>
    </source>
</evidence>
<feature type="transmembrane region" description="Helical" evidence="7">
    <location>
        <begin position="434"/>
        <end position="455"/>
    </location>
</feature>
<keyword evidence="2" id="KW-0813">Transport</keyword>
<dbReference type="AlphaFoldDB" id="A0A7S9D048"/>
<evidence type="ECO:0000256" key="1">
    <source>
        <dbReference type="ARBA" id="ARBA00004651"/>
    </source>
</evidence>
<comment type="subcellular location">
    <subcellularLocation>
        <location evidence="1">Cell membrane</location>
        <topology evidence="1">Multi-pass membrane protein</topology>
    </subcellularLocation>
</comment>
<evidence type="ECO:0000256" key="2">
    <source>
        <dbReference type="ARBA" id="ARBA00022448"/>
    </source>
</evidence>
<dbReference type="Pfam" id="PF04632">
    <property type="entry name" value="FUSC"/>
    <property type="match status" value="1"/>
</dbReference>
<feature type="transmembrane region" description="Helical" evidence="7">
    <location>
        <begin position="380"/>
        <end position="399"/>
    </location>
</feature>
<dbReference type="InterPro" id="IPR006726">
    <property type="entry name" value="PHBA_efflux_AaeB/fusaric-R"/>
</dbReference>
<evidence type="ECO:0000256" key="5">
    <source>
        <dbReference type="ARBA" id="ARBA00022989"/>
    </source>
</evidence>
<keyword evidence="4 7" id="KW-0812">Transmembrane</keyword>
<evidence type="ECO:0000256" key="4">
    <source>
        <dbReference type="ARBA" id="ARBA00022692"/>
    </source>
</evidence>
<evidence type="ECO:0000313" key="8">
    <source>
        <dbReference type="EMBL" id="QPF88668.1"/>
    </source>
</evidence>
<reference evidence="8 9" key="1">
    <citation type="submission" date="2020-09" db="EMBL/GenBank/DDBJ databases">
        <title>Complete genomes of bradyrhizobia occurring on native shrubby legumes in Australia.</title>
        <authorList>
            <person name="Lafay B."/>
        </authorList>
    </citation>
    <scope>NUCLEOTIDE SEQUENCE [LARGE SCALE GENOMIC DNA]</scope>
    <source>
        <strain evidence="8 9">BDV5040</strain>
    </source>
</reference>
<dbReference type="RefSeq" id="WP_195798221.1">
    <property type="nucleotide sequence ID" value="NZ_CP061379.1"/>
</dbReference>
<feature type="transmembrane region" description="Helical" evidence="7">
    <location>
        <begin position="352"/>
        <end position="374"/>
    </location>
</feature>
<evidence type="ECO:0000256" key="7">
    <source>
        <dbReference type="SAM" id="Phobius"/>
    </source>
</evidence>
<dbReference type="KEGG" id="bcou:IC761_19245"/>
<feature type="transmembrane region" description="Helical" evidence="7">
    <location>
        <begin position="94"/>
        <end position="113"/>
    </location>
</feature>
<evidence type="ECO:0000256" key="3">
    <source>
        <dbReference type="ARBA" id="ARBA00022475"/>
    </source>
</evidence>
<keyword evidence="3" id="KW-1003">Cell membrane</keyword>
<sequence>MFATTAEQPFTVAKIPIASWSFAIRIWLATVLALFISFWLQLESPTTAALTIGVLAESTRGQALDKAGFRLLATVVGVVASIAITGFFSQARDLVLAAFAVWLGICVFAAKLLDGYRAYAAVLSGYTVALIATQQIDNPQRVFEFGMARGAAITVGILSMLVVNSLMFAPDRQPRLLTQLTAIHRRVRDYASAACRGEPDNLTTFLTLLQEIVALRPDIASVALESSSGSVRSTAARSAAVALVSELQAGRTKSDPASGASAWAARELLRRDEEVRQDLSDLRSARWPLRGWRAPLHRSWKTAAESGVRAAAWFAIASMFYIWAGWPAASISLSFVALIAALGATTPNPRAFTAIALVAAPIAAVLTGILEFVVLNGADAFPLLAIGLGPFVVGSALLATSKNLLWSSLGRVNLSFPLLMLAPSNPQTYNPQAFLFTCLFIIAAAALLFAAQTLIPPVSDEKRRMRLLAEARGGLQELDQTNREAPEEAMFRDASRIGKFLAAGGAQDSRALADMLSCFDQSAILRICDAKLMQFTDGSLEALADEAREAIAKRDTFTLRAIAHRLSERTPQQDSIEGDAAACLTMTSNVVARGSGVGSPGEAH</sequence>
<feature type="transmembrane region" description="Helical" evidence="7">
    <location>
        <begin position="329"/>
        <end position="345"/>
    </location>
</feature>
<name>A0A7S9D048_9BRAD</name>
<keyword evidence="6 7" id="KW-0472">Membrane</keyword>
<gene>
    <name evidence="8" type="ORF">IC761_19245</name>
</gene>
<protein>
    <submittedName>
        <fullName evidence="8">FUSC family protein</fullName>
    </submittedName>
</protein>